<feature type="transmembrane region" description="Helical" evidence="13">
    <location>
        <begin position="130"/>
        <end position="147"/>
    </location>
</feature>
<evidence type="ECO:0000256" key="12">
    <source>
        <dbReference type="ARBA" id="ARBA00023136"/>
    </source>
</evidence>
<keyword evidence="11" id="KW-0333">Golgi apparatus</keyword>
<keyword evidence="12 13" id="KW-0472">Membrane</keyword>
<organism evidence="15 16">
    <name type="scientific">Phytophthora kernoviae</name>
    <dbReference type="NCBI Taxonomy" id="325452"/>
    <lineage>
        <taxon>Eukaryota</taxon>
        <taxon>Sar</taxon>
        <taxon>Stramenopiles</taxon>
        <taxon>Oomycota</taxon>
        <taxon>Peronosporomycetes</taxon>
        <taxon>Peronosporales</taxon>
        <taxon>Peronosporaceae</taxon>
        <taxon>Phytophthora</taxon>
    </lineage>
</organism>
<dbReference type="FunFam" id="1.20.1280.290:FF:000007">
    <property type="entry name" value="Bidirectional sugar transporter SWEET7"/>
    <property type="match status" value="1"/>
</dbReference>
<gene>
    <name evidence="14" type="ORF">BBJ29_002830</name>
    <name evidence="15" type="ORF">BBP00_00004303</name>
</gene>
<evidence type="ECO:0000313" key="15">
    <source>
        <dbReference type="EMBL" id="RLN63203.1"/>
    </source>
</evidence>
<accession>A0A3F2RS52</accession>
<evidence type="ECO:0000313" key="16">
    <source>
        <dbReference type="Proteomes" id="UP000277300"/>
    </source>
</evidence>
<dbReference type="Proteomes" id="UP000277300">
    <property type="component" value="Unassembled WGS sequence"/>
</dbReference>
<keyword evidence="6" id="KW-1003">Cell membrane</keyword>
<feature type="transmembrane region" description="Helical" evidence="13">
    <location>
        <begin position="62"/>
        <end position="85"/>
    </location>
</feature>
<evidence type="ECO:0000256" key="10">
    <source>
        <dbReference type="ARBA" id="ARBA00022989"/>
    </source>
</evidence>
<evidence type="ECO:0000256" key="1">
    <source>
        <dbReference type="ARBA" id="ARBA00004651"/>
    </source>
</evidence>
<dbReference type="GO" id="GO:0005886">
    <property type="term" value="C:plasma membrane"/>
    <property type="evidence" value="ECO:0007669"/>
    <property type="project" value="UniProtKB-SubCell"/>
</dbReference>
<comment type="caution">
    <text evidence="15">The sequence shown here is derived from an EMBL/GenBank/DDBJ whole genome shotgun (WGS) entry which is preliminary data.</text>
</comment>
<evidence type="ECO:0000256" key="7">
    <source>
        <dbReference type="ARBA" id="ARBA00022597"/>
    </source>
</evidence>
<dbReference type="GO" id="GO:0000139">
    <property type="term" value="C:Golgi membrane"/>
    <property type="evidence" value="ECO:0007669"/>
    <property type="project" value="UniProtKB-SubCell"/>
</dbReference>
<dbReference type="AlphaFoldDB" id="A0A3F2RS52"/>
<keyword evidence="7" id="KW-0762">Sugar transport</keyword>
<feature type="transmembrane region" description="Helical" evidence="13">
    <location>
        <begin position="189"/>
        <end position="208"/>
    </location>
</feature>
<dbReference type="PANTHER" id="PTHR10791:SF30">
    <property type="entry name" value="SUGAR TRANSPORTER SWEET1"/>
    <property type="match status" value="1"/>
</dbReference>
<dbReference type="Pfam" id="PF03083">
    <property type="entry name" value="MtN3_slv"/>
    <property type="match status" value="2"/>
</dbReference>
<keyword evidence="8 13" id="KW-0812">Transmembrane</keyword>
<evidence type="ECO:0000256" key="5">
    <source>
        <dbReference type="ARBA" id="ARBA00022448"/>
    </source>
</evidence>
<dbReference type="OrthoDB" id="409725at2759"/>
<evidence type="ECO:0000256" key="13">
    <source>
        <dbReference type="SAM" id="Phobius"/>
    </source>
</evidence>
<feature type="transmembrane region" description="Helical" evidence="13">
    <location>
        <begin position="159"/>
        <end position="183"/>
    </location>
</feature>
<evidence type="ECO:0000256" key="3">
    <source>
        <dbReference type="ARBA" id="ARBA00007809"/>
    </source>
</evidence>
<evidence type="ECO:0000256" key="11">
    <source>
        <dbReference type="ARBA" id="ARBA00023034"/>
    </source>
</evidence>
<sequence>MLALDIVNITATISTIVLLFSPFPDFRQIHTEKNTGEVRILPVLMLCVNCFTWAMYGYLSGAYFPVLSINAAGTLTSLAFSTVFYRWSSNRAALHKMGAAILSWMVLVIAFVVLCRSDVLSISSDIQEKIVGYLAVILNICLYASPLQTMKLVLSTKSAASLPAMMCCVNLVNGSLWVLYGILANDMFVLTPNALGVALSAIQVMLCIKYRSKGETSGGNVKGDVSVTVSPVIDFVKTPVYEVIDLTVEKEKALC</sequence>
<evidence type="ECO:0000256" key="8">
    <source>
        <dbReference type="ARBA" id="ARBA00022692"/>
    </source>
</evidence>
<keyword evidence="5" id="KW-0813">Transport</keyword>
<dbReference type="FunFam" id="1.20.1280.290:FF:000004">
    <property type="entry name" value="Sugar transporter SWEET"/>
    <property type="match status" value="1"/>
</dbReference>
<protein>
    <recommendedName>
        <fullName evidence="4">Sugar transporter SWEET1</fullName>
    </recommendedName>
</protein>
<dbReference type="GO" id="GO:0051119">
    <property type="term" value="F:sugar transmembrane transporter activity"/>
    <property type="evidence" value="ECO:0007669"/>
    <property type="project" value="InterPro"/>
</dbReference>
<comment type="similarity">
    <text evidence="3">Belongs to the SWEET sugar transporter family.</text>
</comment>
<dbReference type="Proteomes" id="UP000284657">
    <property type="component" value="Unassembled WGS sequence"/>
</dbReference>
<dbReference type="EMBL" id="MBDO02000102">
    <property type="protein sequence ID" value="RLN63203.1"/>
    <property type="molecule type" value="Genomic_DNA"/>
</dbReference>
<keyword evidence="9" id="KW-0677">Repeat</keyword>
<dbReference type="InterPro" id="IPR047664">
    <property type="entry name" value="SWEET"/>
</dbReference>
<dbReference type="PANTHER" id="PTHR10791">
    <property type="entry name" value="RAG1-ACTIVATING PROTEIN 1"/>
    <property type="match status" value="1"/>
</dbReference>
<comment type="subcellular location">
    <subcellularLocation>
        <location evidence="1">Cell membrane</location>
        <topology evidence="1">Multi-pass membrane protein</topology>
    </subcellularLocation>
    <subcellularLocation>
        <location evidence="2">Golgi apparatus membrane</location>
        <topology evidence="2">Multi-pass membrane protein</topology>
    </subcellularLocation>
</comment>
<evidence type="ECO:0000256" key="9">
    <source>
        <dbReference type="ARBA" id="ARBA00022737"/>
    </source>
</evidence>
<proteinExistence type="inferred from homology"/>
<dbReference type="EMBL" id="MBAD02000809">
    <property type="protein sequence ID" value="RLN62547.1"/>
    <property type="molecule type" value="Genomic_DNA"/>
</dbReference>
<feature type="transmembrane region" description="Helical" evidence="13">
    <location>
        <begin position="38"/>
        <end position="56"/>
    </location>
</feature>
<name>A0A3F2RS52_9STRA</name>
<feature type="transmembrane region" description="Helical" evidence="13">
    <location>
        <begin position="6"/>
        <end position="26"/>
    </location>
</feature>
<evidence type="ECO:0000256" key="2">
    <source>
        <dbReference type="ARBA" id="ARBA00004653"/>
    </source>
</evidence>
<evidence type="ECO:0000256" key="4">
    <source>
        <dbReference type="ARBA" id="ARBA00021741"/>
    </source>
</evidence>
<evidence type="ECO:0000313" key="17">
    <source>
        <dbReference type="Proteomes" id="UP000284657"/>
    </source>
</evidence>
<dbReference type="InterPro" id="IPR004316">
    <property type="entry name" value="SWEET_rpt"/>
</dbReference>
<evidence type="ECO:0000256" key="6">
    <source>
        <dbReference type="ARBA" id="ARBA00022475"/>
    </source>
</evidence>
<keyword evidence="10 13" id="KW-1133">Transmembrane helix</keyword>
<reference evidence="16 17" key="1">
    <citation type="submission" date="2018-07" db="EMBL/GenBank/DDBJ databases">
        <title>Genome sequencing of oomycete isolates from Chile give support for New Zealand origin for Phytophthora kernoviae and make available the first Nothophytophthora sp. genome.</title>
        <authorList>
            <person name="Studholme D.J."/>
            <person name="Sanfuentes E."/>
            <person name="Panda P."/>
            <person name="Hill R."/>
            <person name="Sambles C."/>
            <person name="Grant M."/>
            <person name="Williams N.M."/>
            <person name="Mcdougal R.L."/>
        </authorList>
    </citation>
    <scope>NUCLEOTIDE SEQUENCE [LARGE SCALE GENOMIC DNA]</scope>
    <source>
        <strain evidence="15">Chile6</strain>
        <strain evidence="14">Chile7</strain>
    </source>
</reference>
<dbReference type="Gene3D" id="1.20.1280.290">
    <property type="match status" value="2"/>
</dbReference>
<evidence type="ECO:0000313" key="14">
    <source>
        <dbReference type="EMBL" id="RLN62547.1"/>
    </source>
</evidence>
<feature type="transmembrane region" description="Helical" evidence="13">
    <location>
        <begin position="97"/>
        <end position="114"/>
    </location>
</feature>